<feature type="domain" description="RING-type" evidence="5">
    <location>
        <begin position="204"/>
        <end position="240"/>
    </location>
</feature>
<accession>A0A816HA18</accession>
<feature type="compositionally biased region" description="Polar residues" evidence="4">
    <location>
        <begin position="85"/>
        <end position="99"/>
    </location>
</feature>
<proteinExistence type="predicted"/>
<feature type="region of interest" description="Disordered" evidence="4">
    <location>
        <begin position="82"/>
        <end position="106"/>
    </location>
</feature>
<evidence type="ECO:0000256" key="3">
    <source>
        <dbReference type="ARBA" id="ARBA00022833"/>
    </source>
</evidence>
<evidence type="ECO:0000313" key="6">
    <source>
        <dbReference type="EMBL" id="CAF1683373.1"/>
    </source>
</evidence>
<dbReference type="GO" id="GO:0006511">
    <property type="term" value="P:ubiquitin-dependent protein catabolic process"/>
    <property type="evidence" value="ECO:0007669"/>
    <property type="project" value="TreeGrafter"/>
</dbReference>
<feature type="region of interest" description="Disordered" evidence="4">
    <location>
        <begin position="137"/>
        <end position="167"/>
    </location>
</feature>
<evidence type="ECO:0000256" key="1">
    <source>
        <dbReference type="ARBA" id="ARBA00022723"/>
    </source>
</evidence>
<dbReference type="Proteomes" id="UP000663828">
    <property type="component" value="Unassembled WGS sequence"/>
</dbReference>
<organism evidence="6 7">
    <name type="scientific">Adineta ricciae</name>
    <name type="common">Rotifer</name>
    <dbReference type="NCBI Taxonomy" id="249248"/>
    <lineage>
        <taxon>Eukaryota</taxon>
        <taxon>Metazoa</taxon>
        <taxon>Spiralia</taxon>
        <taxon>Gnathifera</taxon>
        <taxon>Rotifera</taxon>
        <taxon>Eurotatoria</taxon>
        <taxon>Bdelloidea</taxon>
        <taxon>Adinetida</taxon>
        <taxon>Adinetidae</taxon>
        <taxon>Adineta</taxon>
    </lineage>
</organism>
<keyword evidence="1" id="KW-0479">Metal-binding</keyword>
<dbReference type="GO" id="GO:0005634">
    <property type="term" value="C:nucleus"/>
    <property type="evidence" value="ECO:0007669"/>
    <property type="project" value="TreeGrafter"/>
</dbReference>
<dbReference type="PANTHER" id="PTHR45931:SF3">
    <property type="entry name" value="RING ZINC FINGER-CONTAINING PROTEIN"/>
    <property type="match status" value="1"/>
</dbReference>
<name>A0A816HA18_ADIRI</name>
<keyword evidence="7" id="KW-1185">Reference proteome</keyword>
<reference evidence="6" key="1">
    <citation type="submission" date="2021-02" db="EMBL/GenBank/DDBJ databases">
        <authorList>
            <person name="Nowell W R."/>
        </authorList>
    </citation>
    <scope>NUCLEOTIDE SEQUENCE</scope>
</reference>
<evidence type="ECO:0000313" key="7">
    <source>
        <dbReference type="Proteomes" id="UP000663828"/>
    </source>
</evidence>
<evidence type="ECO:0000259" key="5">
    <source>
        <dbReference type="Pfam" id="PF13639"/>
    </source>
</evidence>
<sequence length="242" mass="28282">MNSTNRTNEELSLQKHQDSIDVDADAAFAFELQVQEFAKTNNSSYRQIPQSNYTPFLDFVDINHQKIDSDALLAAYLQQEESRKTQQNQRLSHRTYQPDQSEHRLTPRSVQLRSSNRHNDHGNNDFSNVFRSLTSEFPNNSASNNSRDLANGFFDNTEDSNVDHHQDSYQSNLSIRSKALTNDQINLLPTERFRLTSNKSDEQNKCGVCWDQFQENETLRRLTCLHIYHKYCIDPWLQVNYI</sequence>
<protein>
    <recommendedName>
        <fullName evidence="5">RING-type domain-containing protein</fullName>
    </recommendedName>
</protein>
<dbReference type="Gene3D" id="3.30.40.10">
    <property type="entry name" value="Zinc/RING finger domain, C3HC4 (zinc finger)"/>
    <property type="match status" value="1"/>
</dbReference>
<dbReference type="InterPro" id="IPR001841">
    <property type="entry name" value="Znf_RING"/>
</dbReference>
<dbReference type="InterPro" id="IPR013083">
    <property type="entry name" value="Znf_RING/FYVE/PHD"/>
</dbReference>
<keyword evidence="3" id="KW-0862">Zinc</keyword>
<comment type="caution">
    <text evidence="6">The sequence shown here is derived from an EMBL/GenBank/DDBJ whole genome shotgun (WGS) entry which is preliminary data.</text>
</comment>
<evidence type="ECO:0000256" key="4">
    <source>
        <dbReference type="SAM" id="MobiDB-lite"/>
    </source>
</evidence>
<dbReference type="PANTHER" id="PTHR45931">
    <property type="entry name" value="SI:CH211-59O9.10"/>
    <property type="match status" value="1"/>
</dbReference>
<dbReference type="EMBL" id="CAJNOR010015828">
    <property type="protein sequence ID" value="CAF1683373.1"/>
    <property type="molecule type" value="Genomic_DNA"/>
</dbReference>
<dbReference type="AlphaFoldDB" id="A0A816HA18"/>
<dbReference type="InterPro" id="IPR051834">
    <property type="entry name" value="RING_finger_E3_ligase"/>
</dbReference>
<keyword evidence="2" id="KW-0863">Zinc-finger</keyword>
<dbReference type="GO" id="GO:0008270">
    <property type="term" value="F:zinc ion binding"/>
    <property type="evidence" value="ECO:0007669"/>
    <property type="project" value="UniProtKB-KW"/>
</dbReference>
<feature type="compositionally biased region" description="Polar residues" evidence="4">
    <location>
        <begin position="137"/>
        <end position="148"/>
    </location>
</feature>
<dbReference type="SUPFAM" id="SSF57850">
    <property type="entry name" value="RING/U-box"/>
    <property type="match status" value="1"/>
</dbReference>
<gene>
    <name evidence="6" type="ORF">XAT740_LOCUS61182</name>
</gene>
<evidence type="ECO:0000256" key="2">
    <source>
        <dbReference type="ARBA" id="ARBA00022771"/>
    </source>
</evidence>
<dbReference type="GO" id="GO:0061630">
    <property type="term" value="F:ubiquitin protein ligase activity"/>
    <property type="evidence" value="ECO:0007669"/>
    <property type="project" value="TreeGrafter"/>
</dbReference>
<dbReference type="Pfam" id="PF13639">
    <property type="entry name" value="zf-RING_2"/>
    <property type="match status" value="1"/>
</dbReference>